<dbReference type="PROSITE" id="PS51296">
    <property type="entry name" value="RIESKE"/>
    <property type="match status" value="1"/>
</dbReference>
<keyword evidence="8" id="KW-1185">Reference proteome</keyword>
<dbReference type="SUPFAM" id="SSF55961">
    <property type="entry name" value="Bet v1-like"/>
    <property type="match status" value="1"/>
</dbReference>
<keyword evidence="7" id="KW-0503">Monooxygenase</keyword>
<dbReference type="SUPFAM" id="SSF50022">
    <property type="entry name" value="ISP domain"/>
    <property type="match status" value="1"/>
</dbReference>
<dbReference type="GO" id="GO:0051537">
    <property type="term" value="F:2 iron, 2 sulfur cluster binding"/>
    <property type="evidence" value="ECO:0007669"/>
    <property type="project" value="UniProtKB-KW"/>
</dbReference>
<dbReference type="OrthoDB" id="9800776at2"/>
<evidence type="ECO:0000256" key="5">
    <source>
        <dbReference type="ARBA" id="ARBA00023014"/>
    </source>
</evidence>
<reference evidence="8" key="1">
    <citation type="submission" date="2017-02" db="EMBL/GenBank/DDBJ databases">
        <authorList>
            <person name="Varghese N."/>
            <person name="Submissions S."/>
        </authorList>
    </citation>
    <scope>NUCLEOTIDE SEQUENCE [LARGE SCALE GENOMIC DNA]</scope>
    <source>
        <strain evidence="8">UM2</strain>
    </source>
</reference>
<keyword evidence="1" id="KW-0001">2Fe-2S</keyword>
<dbReference type="InterPro" id="IPR017941">
    <property type="entry name" value="Rieske_2Fe-2S"/>
</dbReference>
<dbReference type="InterPro" id="IPR044043">
    <property type="entry name" value="VanA_C_cat"/>
</dbReference>
<dbReference type="GO" id="GO:0032259">
    <property type="term" value="P:methylation"/>
    <property type="evidence" value="ECO:0007669"/>
    <property type="project" value="UniProtKB-KW"/>
</dbReference>
<evidence type="ECO:0000313" key="8">
    <source>
        <dbReference type="Proteomes" id="UP000189818"/>
    </source>
</evidence>
<keyword evidence="7" id="KW-0489">Methyltransferase</keyword>
<name>A0A1T4ZT66_9SPHN</name>
<keyword evidence="4" id="KW-0408">Iron</keyword>
<sequence>MSFLRNCWYFAGWADELAEGAPLARTIVGEAILFWRDGESLFAVADRCPHRLAPLHMGRTRGATVRCGYHGLTFDGASGRCIDNPHGAITGALAIRTYPCVERHRILWVWTGDPDRADAAAIPDMAFVDTAGEHAFSKGYMYTAASHKLLEDNILDLSHADYLHPATLGGGSITRTRAHVEERGDAVFVQWLASGEPAIPIFRPEMPDPMIDTDMWTEVLWHPDGVMILRTGATPMGRPREEGIDTWNAHVMTPETAATTHYFYCNSRNYRTDDPAYNAAMAAGLRVAFEQEDKPMIEAQQRALGDADLFDLRPALLAIDNGSTRARRIYARLVANEAAQPSEPA</sequence>
<evidence type="ECO:0000259" key="6">
    <source>
        <dbReference type="PROSITE" id="PS51296"/>
    </source>
</evidence>
<dbReference type="RefSeq" id="WP_079646172.1">
    <property type="nucleotide sequence ID" value="NZ_FUYM01000001.1"/>
</dbReference>
<protein>
    <submittedName>
        <fullName evidence="7">Vanillate O-demethylase monooxygenase subunit</fullName>
    </submittedName>
</protein>
<keyword evidence="7" id="KW-0808">Transferase</keyword>
<gene>
    <name evidence="7" type="ORF">SAMN06295920_101197</name>
</gene>
<evidence type="ECO:0000256" key="1">
    <source>
        <dbReference type="ARBA" id="ARBA00022714"/>
    </source>
</evidence>
<dbReference type="AlphaFoldDB" id="A0A1T4ZT66"/>
<dbReference type="PANTHER" id="PTHR21266:SF60">
    <property type="entry name" value="3-KETOSTEROID-9-ALPHA-MONOOXYGENASE, OXYGENASE COMPONENT"/>
    <property type="match status" value="1"/>
</dbReference>
<dbReference type="InterPro" id="IPR036922">
    <property type="entry name" value="Rieske_2Fe-2S_sf"/>
</dbReference>
<evidence type="ECO:0000256" key="2">
    <source>
        <dbReference type="ARBA" id="ARBA00022723"/>
    </source>
</evidence>
<accession>A0A1T4ZT66</accession>
<dbReference type="InterPro" id="IPR050584">
    <property type="entry name" value="Cholesterol_7-desaturase"/>
</dbReference>
<dbReference type="EMBL" id="FUYM01000001">
    <property type="protein sequence ID" value="SKB25974.1"/>
    <property type="molecule type" value="Genomic_DNA"/>
</dbReference>
<dbReference type="Gene3D" id="3.90.380.10">
    <property type="entry name" value="Naphthalene 1,2-dioxygenase Alpha Subunit, Chain A, domain 1"/>
    <property type="match status" value="1"/>
</dbReference>
<evidence type="ECO:0000313" key="7">
    <source>
        <dbReference type="EMBL" id="SKB25974.1"/>
    </source>
</evidence>
<organism evidence="7 8">
    <name type="scientific">Rhizorhabdus histidinilytica</name>
    <dbReference type="NCBI Taxonomy" id="439228"/>
    <lineage>
        <taxon>Bacteria</taxon>
        <taxon>Pseudomonadati</taxon>
        <taxon>Pseudomonadota</taxon>
        <taxon>Alphaproteobacteria</taxon>
        <taxon>Sphingomonadales</taxon>
        <taxon>Sphingomonadaceae</taxon>
        <taxon>Rhizorhabdus</taxon>
    </lineage>
</organism>
<keyword evidence="2" id="KW-0479">Metal-binding</keyword>
<proteinExistence type="predicted"/>
<dbReference type="Pfam" id="PF19112">
    <property type="entry name" value="VanA_C"/>
    <property type="match status" value="1"/>
</dbReference>
<dbReference type="GO" id="GO:0008168">
    <property type="term" value="F:methyltransferase activity"/>
    <property type="evidence" value="ECO:0007669"/>
    <property type="project" value="UniProtKB-KW"/>
</dbReference>
<keyword evidence="3" id="KW-0560">Oxidoreductase</keyword>
<dbReference type="PANTHER" id="PTHR21266">
    <property type="entry name" value="IRON-SULFUR DOMAIN CONTAINING PROTEIN"/>
    <property type="match status" value="1"/>
</dbReference>
<dbReference type="Proteomes" id="UP000189818">
    <property type="component" value="Unassembled WGS sequence"/>
</dbReference>
<evidence type="ECO:0000256" key="4">
    <source>
        <dbReference type="ARBA" id="ARBA00023004"/>
    </source>
</evidence>
<dbReference type="GO" id="GO:0004497">
    <property type="term" value="F:monooxygenase activity"/>
    <property type="evidence" value="ECO:0007669"/>
    <property type="project" value="UniProtKB-KW"/>
</dbReference>
<dbReference type="GO" id="GO:0046872">
    <property type="term" value="F:metal ion binding"/>
    <property type="evidence" value="ECO:0007669"/>
    <property type="project" value="UniProtKB-KW"/>
</dbReference>
<feature type="domain" description="Rieske" evidence="6">
    <location>
        <begin position="8"/>
        <end position="109"/>
    </location>
</feature>
<dbReference type="STRING" id="439228.SAMN06295920_101197"/>
<evidence type="ECO:0000256" key="3">
    <source>
        <dbReference type="ARBA" id="ARBA00023002"/>
    </source>
</evidence>
<dbReference type="Gene3D" id="2.102.10.10">
    <property type="entry name" value="Rieske [2Fe-2S] iron-sulphur domain"/>
    <property type="match status" value="1"/>
</dbReference>
<keyword evidence="5" id="KW-0411">Iron-sulfur</keyword>
<dbReference type="Pfam" id="PF00355">
    <property type="entry name" value="Rieske"/>
    <property type="match status" value="1"/>
</dbReference>